<dbReference type="InterPro" id="IPR011989">
    <property type="entry name" value="ARM-like"/>
</dbReference>
<accession>A0ABP0H5T9</accession>
<dbReference type="InterPro" id="IPR056597">
    <property type="entry name" value="ARM_LRRK2"/>
</dbReference>
<organism evidence="2 3">
    <name type="scientific">Clavelina lepadiformis</name>
    <name type="common">Light-bulb sea squirt</name>
    <name type="synonym">Ascidia lepadiformis</name>
    <dbReference type="NCBI Taxonomy" id="159417"/>
    <lineage>
        <taxon>Eukaryota</taxon>
        <taxon>Metazoa</taxon>
        <taxon>Chordata</taxon>
        <taxon>Tunicata</taxon>
        <taxon>Ascidiacea</taxon>
        <taxon>Aplousobranchia</taxon>
        <taxon>Clavelinidae</taxon>
        <taxon>Clavelina</taxon>
    </lineage>
</organism>
<feature type="domain" description="LRRK2 ARM repeat" evidence="1">
    <location>
        <begin position="1"/>
        <end position="272"/>
    </location>
</feature>
<evidence type="ECO:0000259" key="1">
    <source>
        <dbReference type="Pfam" id="PF23744"/>
    </source>
</evidence>
<protein>
    <recommendedName>
        <fullName evidence="1">LRRK2 ARM repeat domain-containing protein</fullName>
    </recommendedName>
</protein>
<gene>
    <name evidence="2" type="ORF">CVLEPA_LOCUS32041</name>
</gene>
<reference evidence="2 3" key="1">
    <citation type="submission" date="2024-02" db="EMBL/GenBank/DDBJ databases">
        <authorList>
            <person name="Daric V."/>
            <person name="Darras S."/>
        </authorList>
    </citation>
    <scope>NUCLEOTIDE SEQUENCE [LARGE SCALE GENOMIC DNA]</scope>
</reference>
<evidence type="ECO:0000313" key="2">
    <source>
        <dbReference type="EMBL" id="CAK8698611.1"/>
    </source>
</evidence>
<proteinExistence type="predicted"/>
<keyword evidence="3" id="KW-1185">Reference proteome</keyword>
<dbReference type="Proteomes" id="UP001642483">
    <property type="component" value="Unassembled WGS sequence"/>
</dbReference>
<evidence type="ECO:0000313" key="3">
    <source>
        <dbReference type="Proteomes" id="UP001642483"/>
    </source>
</evidence>
<name>A0ABP0H5T9_CLALP</name>
<dbReference type="Gene3D" id="1.25.10.10">
    <property type="entry name" value="Leucine-rich Repeat Variant"/>
    <property type="match status" value="1"/>
</dbReference>
<dbReference type="SUPFAM" id="SSF48371">
    <property type="entry name" value="ARM repeat"/>
    <property type="match status" value="1"/>
</dbReference>
<comment type="caution">
    <text evidence="2">The sequence shown here is derived from an EMBL/GenBank/DDBJ whole genome shotgun (WGS) entry which is preliminary data.</text>
</comment>
<dbReference type="InterPro" id="IPR016024">
    <property type="entry name" value="ARM-type_fold"/>
</dbReference>
<dbReference type="Pfam" id="PF23744">
    <property type="entry name" value="ARM_LRRK2"/>
    <property type="match status" value="1"/>
</dbReference>
<sequence length="289" mass="32941">MEKALKILNSEQDPDEISRACQIAVDVMKKCKQTKYDQWPEKFNIDQVTSCLMTVFLSNFENPCHVLTSATDALIHLIQLNPKSKIDLARKGIFFNIVKLFWFQNTSSREVCALSSLRLSVALVDDCHHNLLSCKDADLISLVPDALTLYEDDKYILVNCLQLLSILLCETENDNFEIKEWRNSWKKLCFLNSVYICVLDIMNKYVADTPMLQLFSLKCLKAFTGGAIKQMQEHGVIDTILHTCERHDGDSAVELEAFQLLEIIMEKASTLFCLMAIQRLLSCNSILSV</sequence>
<dbReference type="EMBL" id="CAWYQH010000174">
    <property type="protein sequence ID" value="CAK8698611.1"/>
    <property type="molecule type" value="Genomic_DNA"/>
</dbReference>